<dbReference type="EMBL" id="CP001843">
    <property type="protein sequence ID" value="AEF83726.1"/>
    <property type="molecule type" value="Genomic_DNA"/>
</dbReference>
<evidence type="ECO:0000259" key="23">
    <source>
        <dbReference type="Pfam" id="PF05524"/>
    </source>
</evidence>
<evidence type="ECO:0000256" key="18">
    <source>
        <dbReference type="PIRSR" id="PIRSR000732-1"/>
    </source>
</evidence>
<feature type="active site" description="Tele-phosphohistidine intermediate" evidence="18">
    <location>
        <position position="179"/>
    </location>
</feature>
<dbReference type="Pfam" id="PF05524">
    <property type="entry name" value="PEP-utilisers_N"/>
    <property type="match status" value="1"/>
</dbReference>
<evidence type="ECO:0000256" key="4">
    <source>
        <dbReference type="ARBA" id="ARBA00004496"/>
    </source>
</evidence>
<dbReference type="InterPro" id="IPR008731">
    <property type="entry name" value="PTS_EIN"/>
</dbReference>
<name>F5YM43_TREPZ</name>
<dbReference type="Gene3D" id="3.50.30.10">
    <property type="entry name" value="Phosphohistidine domain"/>
    <property type="match status" value="1"/>
</dbReference>
<feature type="domain" description="PEP-utilising enzyme C-terminal" evidence="22">
    <location>
        <begin position="251"/>
        <end position="529"/>
    </location>
</feature>
<dbReference type="InterPro" id="IPR050499">
    <property type="entry name" value="PEP-utilizing_PTS_enzyme"/>
</dbReference>
<keyword evidence="14 17" id="KW-0418">Kinase</keyword>
<dbReference type="InterPro" id="IPR008279">
    <property type="entry name" value="PEP-util_enz_mobile_dom"/>
</dbReference>
<keyword evidence="9 17" id="KW-0963">Cytoplasm</keyword>
<evidence type="ECO:0000256" key="8">
    <source>
        <dbReference type="ARBA" id="ARBA00022448"/>
    </source>
</evidence>
<proteinExistence type="inferred from homology"/>
<feature type="domain" description="PEP-utilising enzyme mobile" evidence="21">
    <location>
        <begin position="143"/>
        <end position="215"/>
    </location>
</feature>
<evidence type="ECO:0000256" key="20">
    <source>
        <dbReference type="PIRSR" id="PIRSR000732-3"/>
    </source>
</evidence>
<comment type="function">
    <text evidence="3 17">General (non sugar-specific) component of the phosphoenolpyruvate-dependent sugar phosphotransferase system (sugar PTS). This major carbohydrate active-transport system catalyzes the phosphorylation of incoming sugar substrates concomitantly with their translocation across the cell membrane. Enzyme I transfers the phosphoryl group from phosphoenolpyruvate (PEP) to the phosphoryl carrier protein (HPr).</text>
</comment>
<dbReference type="InterPro" id="IPR015813">
    <property type="entry name" value="Pyrv/PenolPyrv_kinase-like_dom"/>
</dbReference>
<comment type="catalytic activity">
    <reaction evidence="1 17">
        <text>L-histidyl-[protein] + phosphoenolpyruvate = N(pros)-phospho-L-histidyl-[protein] + pyruvate</text>
        <dbReference type="Rhea" id="RHEA:23880"/>
        <dbReference type="Rhea" id="RHEA-COMP:9745"/>
        <dbReference type="Rhea" id="RHEA-COMP:9746"/>
        <dbReference type="ChEBI" id="CHEBI:15361"/>
        <dbReference type="ChEBI" id="CHEBI:29979"/>
        <dbReference type="ChEBI" id="CHEBI:58702"/>
        <dbReference type="ChEBI" id="CHEBI:64837"/>
        <dbReference type="EC" id="2.7.3.9"/>
    </reaction>
</comment>
<dbReference type="GO" id="GO:0016301">
    <property type="term" value="F:kinase activity"/>
    <property type="evidence" value="ECO:0007669"/>
    <property type="project" value="UniProtKB-KW"/>
</dbReference>
<feature type="binding site" evidence="19">
    <location>
        <position position="286"/>
    </location>
    <ligand>
        <name>phosphoenolpyruvate</name>
        <dbReference type="ChEBI" id="CHEBI:58702"/>
    </ligand>
</feature>
<feature type="binding site" evidence="19">
    <location>
        <position position="322"/>
    </location>
    <ligand>
        <name>phosphoenolpyruvate</name>
        <dbReference type="ChEBI" id="CHEBI:58702"/>
    </ligand>
</feature>
<dbReference type="InterPro" id="IPR000121">
    <property type="entry name" value="PEP_util_C"/>
</dbReference>
<comment type="subcellular location">
    <subcellularLocation>
        <location evidence="4 17">Cytoplasm</location>
    </subcellularLocation>
</comment>
<protein>
    <recommendedName>
        <fullName evidence="7 17">Phosphoenolpyruvate-protein phosphotransferase</fullName>
        <ecNumber evidence="6 17">2.7.3.9</ecNumber>
    </recommendedName>
    <alternativeName>
        <fullName evidence="16 17">Phosphotransferase system, enzyme I</fullName>
    </alternativeName>
</protein>
<evidence type="ECO:0000256" key="14">
    <source>
        <dbReference type="ARBA" id="ARBA00022777"/>
    </source>
</evidence>
<dbReference type="RefSeq" id="WP_015709552.1">
    <property type="nucleotide sequence ID" value="NC_015578.1"/>
</dbReference>
<feature type="active site" description="Proton donor" evidence="18">
    <location>
        <position position="492"/>
    </location>
</feature>
<dbReference type="AlphaFoldDB" id="F5YM43"/>
<evidence type="ECO:0000256" key="11">
    <source>
        <dbReference type="ARBA" id="ARBA00022679"/>
    </source>
</evidence>
<evidence type="ECO:0000256" key="12">
    <source>
        <dbReference type="ARBA" id="ARBA00022683"/>
    </source>
</evidence>
<comment type="similarity">
    <text evidence="5 17">Belongs to the PEP-utilizing enzyme family.</text>
</comment>
<dbReference type="Gene3D" id="1.10.274.10">
    <property type="entry name" value="PtsI, HPr-binding domain"/>
    <property type="match status" value="1"/>
</dbReference>
<evidence type="ECO:0000256" key="7">
    <source>
        <dbReference type="ARBA" id="ARBA00016544"/>
    </source>
</evidence>
<dbReference type="Gene3D" id="3.20.20.60">
    <property type="entry name" value="Phosphoenolpyruvate-binding domains"/>
    <property type="match status" value="1"/>
</dbReference>
<accession>F5YM43</accession>
<feature type="binding site" evidence="19">
    <location>
        <position position="455"/>
    </location>
    <ligand>
        <name>phosphoenolpyruvate</name>
        <dbReference type="ChEBI" id="CHEBI:58702"/>
    </ligand>
</feature>
<keyword evidence="10 17" id="KW-0762">Sugar transport</keyword>
<evidence type="ECO:0000256" key="16">
    <source>
        <dbReference type="ARBA" id="ARBA00033235"/>
    </source>
</evidence>
<feature type="domain" description="Phosphotransferase system enzyme I N-terminal" evidence="23">
    <location>
        <begin position="4"/>
        <end position="116"/>
    </location>
</feature>
<dbReference type="SUPFAM" id="SSF51621">
    <property type="entry name" value="Phosphoenolpyruvate/pyruvate domain"/>
    <property type="match status" value="1"/>
</dbReference>
<evidence type="ECO:0000313" key="24">
    <source>
        <dbReference type="EMBL" id="AEF83726.1"/>
    </source>
</evidence>
<dbReference type="Proteomes" id="UP000009223">
    <property type="component" value="Chromosome"/>
</dbReference>
<dbReference type="InterPro" id="IPR040442">
    <property type="entry name" value="Pyrv_kinase-like_dom_sf"/>
</dbReference>
<gene>
    <name evidence="24" type="primary">ptsP_4</name>
    <name evidence="24" type="ordered locus">TREPR_0463</name>
</gene>
<dbReference type="NCBIfam" id="TIGR01417">
    <property type="entry name" value="PTS_I_fam"/>
    <property type="match status" value="1"/>
</dbReference>
<dbReference type="eggNOG" id="COG1080">
    <property type="taxonomic scope" value="Bacteria"/>
</dbReference>
<evidence type="ECO:0000256" key="19">
    <source>
        <dbReference type="PIRSR" id="PIRSR000732-2"/>
    </source>
</evidence>
<dbReference type="STRING" id="545694.TREPR_0463"/>
<keyword evidence="24" id="KW-0670">Pyruvate</keyword>
<evidence type="ECO:0000256" key="2">
    <source>
        <dbReference type="ARBA" id="ARBA00001946"/>
    </source>
</evidence>
<organism evidence="24 25">
    <name type="scientific">Treponema primitia (strain ATCC BAA-887 / DSM 12427 / ZAS-2)</name>
    <dbReference type="NCBI Taxonomy" id="545694"/>
    <lineage>
        <taxon>Bacteria</taxon>
        <taxon>Pseudomonadati</taxon>
        <taxon>Spirochaetota</taxon>
        <taxon>Spirochaetia</taxon>
        <taxon>Spirochaetales</taxon>
        <taxon>Treponemataceae</taxon>
        <taxon>Treponema</taxon>
    </lineage>
</organism>
<dbReference type="GO" id="GO:0046872">
    <property type="term" value="F:metal ion binding"/>
    <property type="evidence" value="ECO:0007669"/>
    <property type="project" value="UniProtKB-KW"/>
</dbReference>
<evidence type="ECO:0000256" key="1">
    <source>
        <dbReference type="ARBA" id="ARBA00000683"/>
    </source>
</evidence>
<keyword evidence="13 17" id="KW-0479">Metal-binding</keyword>
<comment type="cofactor">
    <cofactor evidence="2 17 20">
        <name>Mg(2+)</name>
        <dbReference type="ChEBI" id="CHEBI:18420"/>
    </cofactor>
</comment>
<keyword evidence="12 17" id="KW-0598">Phosphotransferase system</keyword>
<dbReference type="SUPFAM" id="SSF52009">
    <property type="entry name" value="Phosphohistidine domain"/>
    <property type="match status" value="1"/>
</dbReference>
<evidence type="ECO:0000256" key="3">
    <source>
        <dbReference type="ARBA" id="ARBA00002728"/>
    </source>
</evidence>
<evidence type="ECO:0000256" key="5">
    <source>
        <dbReference type="ARBA" id="ARBA00007837"/>
    </source>
</evidence>
<feature type="binding site" evidence="20">
    <location>
        <position position="445"/>
    </location>
    <ligand>
        <name>Mg(2+)</name>
        <dbReference type="ChEBI" id="CHEBI:18420"/>
    </ligand>
</feature>
<dbReference type="InterPro" id="IPR023151">
    <property type="entry name" value="PEP_util_CS"/>
</dbReference>
<evidence type="ECO:0000313" key="25">
    <source>
        <dbReference type="Proteomes" id="UP000009223"/>
    </source>
</evidence>
<reference evidence="25" key="1">
    <citation type="submission" date="2009-12" db="EMBL/GenBank/DDBJ databases">
        <title>Complete sequence of Treponema primitia strain ZAS-2.</title>
        <authorList>
            <person name="Tetu S.G."/>
            <person name="Matson E."/>
            <person name="Ren Q."/>
            <person name="Seshadri R."/>
            <person name="Elbourne L."/>
            <person name="Hassan K.A."/>
            <person name="Durkin A."/>
            <person name="Radune D."/>
            <person name="Mohamoud Y."/>
            <person name="Shay R."/>
            <person name="Jin S."/>
            <person name="Zhang X."/>
            <person name="Lucey K."/>
            <person name="Ballor N.R."/>
            <person name="Ottesen E."/>
            <person name="Rosenthal R."/>
            <person name="Allen A."/>
            <person name="Leadbetter J.R."/>
            <person name="Paulsen I.T."/>
        </authorList>
    </citation>
    <scope>NUCLEOTIDE SEQUENCE [LARGE SCALE GENOMIC DNA]</scope>
    <source>
        <strain evidence="25">ATCC BAA-887 / DSM 12427 / ZAS-2</strain>
    </source>
</reference>
<keyword evidence="8 17" id="KW-0813">Transport</keyword>
<feature type="binding site" evidence="20">
    <location>
        <position position="421"/>
    </location>
    <ligand>
        <name>Mg(2+)</name>
        <dbReference type="ChEBI" id="CHEBI:18420"/>
    </ligand>
</feature>
<evidence type="ECO:0000256" key="9">
    <source>
        <dbReference type="ARBA" id="ARBA00022490"/>
    </source>
</evidence>
<dbReference type="KEGG" id="tpi:TREPR_0463"/>
<evidence type="ECO:0000256" key="13">
    <source>
        <dbReference type="ARBA" id="ARBA00022723"/>
    </source>
</evidence>
<dbReference type="PANTHER" id="PTHR46244:SF3">
    <property type="entry name" value="PHOSPHOENOLPYRUVATE-PROTEIN PHOSPHOTRANSFERASE"/>
    <property type="match status" value="1"/>
</dbReference>
<dbReference type="GO" id="GO:0008965">
    <property type="term" value="F:phosphoenolpyruvate-protein phosphotransferase activity"/>
    <property type="evidence" value="ECO:0007669"/>
    <property type="project" value="UniProtKB-EC"/>
</dbReference>
<evidence type="ECO:0000256" key="10">
    <source>
        <dbReference type="ARBA" id="ARBA00022597"/>
    </source>
</evidence>
<dbReference type="GO" id="GO:0005737">
    <property type="term" value="C:cytoplasm"/>
    <property type="evidence" value="ECO:0007669"/>
    <property type="project" value="UniProtKB-SubCell"/>
</dbReference>
<keyword evidence="15 17" id="KW-0460">Magnesium</keyword>
<dbReference type="GO" id="GO:0009401">
    <property type="term" value="P:phosphoenolpyruvate-dependent sugar phosphotransferase system"/>
    <property type="evidence" value="ECO:0007669"/>
    <property type="project" value="UniProtKB-KW"/>
</dbReference>
<dbReference type="PANTHER" id="PTHR46244">
    <property type="entry name" value="PHOSPHOENOLPYRUVATE-PROTEIN PHOSPHOTRANSFERASE"/>
    <property type="match status" value="1"/>
</dbReference>
<evidence type="ECO:0000259" key="21">
    <source>
        <dbReference type="Pfam" id="PF00391"/>
    </source>
</evidence>
<dbReference type="InterPro" id="IPR036618">
    <property type="entry name" value="PtsI_HPr-bd_sf"/>
</dbReference>
<dbReference type="PRINTS" id="PR01736">
    <property type="entry name" value="PHPHTRNFRASE"/>
</dbReference>
<evidence type="ECO:0000259" key="22">
    <source>
        <dbReference type="Pfam" id="PF02896"/>
    </source>
</evidence>
<evidence type="ECO:0000256" key="15">
    <source>
        <dbReference type="ARBA" id="ARBA00022842"/>
    </source>
</evidence>
<dbReference type="InterPro" id="IPR024692">
    <property type="entry name" value="PTS_EI"/>
</dbReference>
<dbReference type="EC" id="2.7.3.9" evidence="6 17"/>
<dbReference type="InterPro" id="IPR006318">
    <property type="entry name" value="PTS_EI-like"/>
</dbReference>
<dbReference type="PROSITE" id="PS00742">
    <property type="entry name" value="PEP_ENZYMES_2"/>
    <property type="match status" value="1"/>
</dbReference>
<dbReference type="Pfam" id="PF02896">
    <property type="entry name" value="PEP-utilizers_C"/>
    <property type="match status" value="1"/>
</dbReference>
<evidence type="ECO:0000256" key="6">
    <source>
        <dbReference type="ARBA" id="ARBA00012232"/>
    </source>
</evidence>
<keyword evidence="25" id="KW-1185">Reference proteome</keyword>
<reference evidence="24 25" key="2">
    <citation type="journal article" date="2011" name="ISME J.">
        <title>RNA-seq reveals cooperative metabolic interactions between two termite-gut spirochete species in co-culture.</title>
        <authorList>
            <person name="Rosenthal A.Z."/>
            <person name="Matson E.G."/>
            <person name="Eldar A."/>
            <person name="Leadbetter J.R."/>
        </authorList>
    </citation>
    <scope>NUCLEOTIDE SEQUENCE [LARGE SCALE GENOMIC DNA]</scope>
    <source>
        <strain evidence="25">ATCC BAA-887 / DSM 12427 / ZAS-2</strain>
    </source>
</reference>
<evidence type="ECO:0000256" key="17">
    <source>
        <dbReference type="PIRNR" id="PIRNR000732"/>
    </source>
</evidence>
<dbReference type="PIRSF" id="PIRSF000732">
    <property type="entry name" value="PTS_enzyme_I"/>
    <property type="match status" value="1"/>
</dbReference>
<dbReference type="InterPro" id="IPR036637">
    <property type="entry name" value="Phosphohistidine_dom_sf"/>
</dbReference>
<sequence length="537" mass="59432">MILTGIGVTEKIIIGTACVLREIPKTAAVPVLGIEEFRTALETSRKQIEALISSVPADQGAIFASHLNFLEDPEFTQEMAKLIEQEGWDAVRAVEKVSGDLQQSFREFEEPYLQERAADVRDLGERILRNLLGKEETDLSRLQEQTILVAADLSPSQTARIDGAHVTGLVTEQGGSTSHTVILAKARDLAAVVGCTNILASVQTGDSLIVDALSGTVIINADPEQIQIYRDKIQKLEAEQESRQNMIPVQLFRTDGRQVVVAANIGSEEDARQALEKGANGVGLFRTEFLFLDRDRMPSEEEQYQVYRRVTELFAGKSVVIRTLDIGGDKQIPYLLMPAEENPFLGVRAIRLCLKHEELFCTQLKALLRAALAGDLKIMFPMIGSLGELHQAQELLRRCKAELSGAGIPFRENLEIGMMIEIPAAAIQADEFAREVDFFSIGTNDLTQYTLAVDRGNPELNRLYDFMHPAVTTLIKHTIEAAHRQGIPCFMCGEMASSPEAIPLLAGYGLDEFSVNLSDISRTKMILLKQEGIRHFR</sequence>
<dbReference type="Pfam" id="PF00391">
    <property type="entry name" value="PEP-utilizers"/>
    <property type="match status" value="1"/>
</dbReference>
<dbReference type="SUPFAM" id="SSF47831">
    <property type="entry name" value="Enzyme I of the PEP:sugar phosphotransferase system HPr-binding (sub)domain"/>
    <property type="match status" value="1"/>
</dbReference>
<feature type="binding site" evidence="19">
    <location>
        <begin position="444"/>
        <end position="445"/>
    </location>
    <ligand>
        <name>phosphoenolpyruvate</name>
        <dbReference type="ChEBI" id="CHEBI:58702"/>
    </ligand>
</feature>
<dbReference type="HOGENOM" id="CLU_007308_7_0_12"/>
<keyword evidence="11 17" id="KW-0808">Transferase</keyword>